<dbReference type="Pfam" id="PF03807">
    <property type="entry name" value="F420_oxidored"/>
    <property type="match status" value="1"/>
</dbReference>
<dbReference type="PIRSF" id="PIRSF000193">
    <property type="entry name" value="Pyrrol-5-carb_rd"/>
    <property type="match status" value="1"/>
</dbReference>
<protein>
    <recommendedName>
        <fullName evidence="6 7">Pyrroline-5-carboxylate reductase</fullName>
        <shortName evidence="6">P5C reductase</shortName>
        <shortName evidence="6">P5CR</shortName>
        <ecNumber evidence="6 7">1.5.1.2</ecNumber>
    </recommendedName>
    <alternativeName>
        <fullName evidence="6">PCA reductase</fullName>
    </alternativeName>
</protein>
<keyword evidence="3 6" id="KW-0521">NADP</keyword>
<dbReference type="PROSITE" id="PS00521">
    <property type="entry name" value="P5CR"/>
    <property type="match status" value="1"/>
</dbReference>
<evidence type="ECO:0000256" key="5">
    <source>
        <dbReference type="ARBA" id="ARBA00058118"/>
    </source>
</evidence>
<evidence type="ECO:0000256" key="3">
    <source>
        <dbReference type="ARBA" id="ARBA00022857"/>
    </source>
</evidence>
<accession>A0AAE3VAJ1</accession>
<dbReference type="InterPro" id="IPR008927">
    <property type="entry name" value="6-PGluconate_DH-like_C_sf"/>
</dbReference>
<name>A0AAE3VAJ1_9FIRM</name>
<comment type="pathway">
    <text evidence="6 9">Amino-acid biosynthesis; L-proline biosynthesis; L-proline from L-glutamate 5-semialdehyde: step 1/1.</text>
</comment>
<dbReference type="Pfam" id="PF14748">
    <property type="entry name" value="P5CR_dimer"/>
    <property type="match status" value="1"/>
</dbReference>
<sequence>MSKIGFIGMGHIGTAIMNSLIETHKKEDLLFTCAHPERGVKINEKTGVRFVSSNQLCAREADILILAVKPVVYDRVLEEIRPEIGGSKLVISLAPGITIAEVSEKLGGFKRIVRAMPNTPAQIREGMTGICYDDSRFTDGDREELAQLFLSFGRMKKLDEQLMDAVTVISGSSPAFVYMFIDALSDAGVRYGMKKTDALEMAAQALLGSAKMVLETGEHPSLLKDAVCSPGGTTIEAVAALEETGFRNVVLKGAEACYRRCRGEI</sequence>
<evidence type="ECO:0000313" key="12">
    <source>
        <dbReference type="EMBL" id="MDQ0152736.1"/>
    </source>
</evidence>
<comment type="catalytic activity">
    <reaction evidence="6 9">
        <text>L-proline + NADP(+) = (S)-1-pyrroline-5-carboxylate + NADPH + 2 H(+)</text>
        <dbReference type="Rhea" id="RHEA:14109"/>
        <dbReference type="ChEBI" id="CHEBI:15378"/>
        <dbReference type="ChEBI" id="CHEBI:17388"/>
        <dbReference type="ChEBI" id="CHEBI:57783"/>
        <dbReference type="ChEBI" id="CHEBI:58349"/>
        <dbReference type="ChEBI" id="CHEBI:60039"/>
        <dbReference type="EC" id="1.5.1.2"/>
    </reaction>
</comment>
<dbReference type="Gene3D" id="3.40.50.720">
    <property type="entry name" value="NAD(P)-binding Rossmann-like Domain"/>
    <property type="match status" value="1"/>
</dbReference>
<evidence type="ECO:0000256" key="1">
    <source>
        <dbReference type="ARBA" id="ARBA00005525"/>
    </source>
</evidence>
<comment type="caution">
    <text evidence="12">The sequence shown here is derived from an EMBL/GenBank/DDBJ whole genome shotgun (WGS) entry which is preliminary data.</text>
</comment>
<dbReference type="AlphaFoldDB" id="A0AAE3VAJ1"/>
<dbReference type="Gene3D" id="1.10.3730.10">
    <property type="entry name" value="ProC C-terminal domain-like"/>
    <property type="match status" value="1"/>
</dbReference>
<feature type="domain" description="Pyrroline-5-carboxylate reductase dimerisation" evidence="11">
    <location>
        <begin position="160"/>
        <end position="262"/>
    </location>
</feature>
<gene>
    <name evidence="6" type="primary">proC</name>
    <name evidence="12" type="ORF">J2S20_001434</name>
</gene>
<dbReference type="InterPro" id="IPR053790">
    <property type="entry name" value="P5CR-like_CS"/>
</dbReference>
<feature type="binding site" evidence="8">
    <location>
        <begin position="67"/>
        <end position="70"/>
    </location>
    <ligand>
        <name>NADP(+)</name>
        <dbReference type="ChEBI" id="CHEBI:58349"/>
    </ligand>
</feature>
<feature type="domain" description="Pyrroline-5-carboxylate reductase catalytic N-terminal" evidence="10">
    <location>
        <begin position="3"/>
        <end position="95"/>
    </location>
</feature>
<dbReference type="EC" id="1.5.1.2" evidence="6 7"/>
<evidence type="ECO:0000259" key="11">
    <source>
        <dbReference type="Pfam" id="PF14748"/>
    </source>
</evidence>
<keyword evidence="2 6" id="KW-0641">Proline biosynthesis</keyword>
<keyword evidence="13" id="KW-1185">Reference proteome</keyword>
<dbReference type="InterPro" id="IPR036291">
    <property type="entry name" value="NAD(P)-bd_dom_sf"/>
</dbReference>
<feature type="binding site" evidence="8">
    <location>
        <position position="54"/>
    </location>
    <ligand>
        <name>NADPH</name>
        <dbReference type="ChEBI" id="CHEBI:57783"/>
    </ligand>
</feature>
<dbReference type="PANTHER" id="PTHR11645:SF0">
    <property type="entry name" value="PYRROLINE-5-CARBOXYLATE REDUCTASE 3"/>
    <property type="match status" value="1"/>
</dbReference>
<keyword evidence="6 9" id="KW-0028">Amino-acid biosynthesis</keyword>
<dbReference type="EMBL" id="JAUSTO010000008">
    <property type="protein sequence ID" value="MDQ0152736.1"/>
    <property type="molecule type" value="Genomic_DNA"/>
</dbReference>
<dbReference type="HAMAP" id="MF_01925">
    <property type="entry name" value="P5C_reductase"/>
    <property type="match status" value="1"/>
</dbReference>
<dbReference type="SUPFAM" id="SSF48179">
    <property type="entry name" value="6-phosphogluconate dehydrogenase C-terminal domain-like"/>
    <property type="match status" value="1"/>
</dbReference>
<dbReference type="InterPro" id="IPR029036">
    <property type="entry name" value="P5CR_dimer"/>
</dbReference>
<comment type="similarity">
    <text evidence="1 6 9">Belongs to the pyrroline-5-carboxylate reductase family.</text>
</comment>
<comment type="function">
    <text evidence="5 6">Catalyzes the reduction of 1-pyrroline-5-carboxylate (PCA) to L-proline.</text>
</comment>
<dbReference type="NCBIfam" id="TIGR00112">
    <property type="entry name" value="proC"/>
    <property type="match status" value="1"/>
</dbReference>
<evidence type="ECO:0000256" key="2">
    <source>
        <dbReference type="ARBA" id="ARBA00022650"/>
    </source>
</evidence>
<comment type="subcellular location">
    <subcellularLocation>
        <location evidence="6">Cytoplasm</location>
    </subcellularLocation>
</comment>
<dbReference type="SUPFAM" id="SSF51735">
    <property type="entry name" value="NAD(P)-binding Rossmann-fold domains"/>
    <property type="match status" value="1"/>
</dbReference>
<dbReference type="RefSeq" id="WP_106612051.1">
    <property type="nucleotide sequence ID" value="NZ_JAUSTO010000008.1"/>
</dbReference>
<evidence type="ECO:0000256" key="8">
    <source>
        <dbReference type="PIRSR" id="PIRSR000193-1"/>
    </source>
</evidence>
<dbReference type="InterPro" id="IPR000304">
    <property type="entry name" value="Pyrroline-COOH_reductase"/>
</dbReference>
<organism evidence="12 13">
    <name type="scientific">Moryella indoligenes</name>
    <dbReference type="NCBI Taxonomy" id="371674"/>
    <lineage>
        <taxon>Bacteria</taxon>
        <taxon>Bacillati</taxon>
        <taxon>Bacillota</taxon>
        <taxon>Clostridia</taxon>
        <taxon>Lachnospirales</taxon>
        <taxon>Lachnospiraceae</taxon>
        <taxon>Moryella</taxon>
    </lineage>
</organism>
<dbReference type="GO" id="GO:0005737">
    <property type="term" value="C:cytoplasm"/>
    <property type="evidence" value="ECO:0007669"/>
    <property type="project" value="UniProtKB-SubCell"/>
</dbReference>
<dbReference type="InterPro" id="IPR028939">
    <property type="entry name" value="P5C_Rdtase_cat_N"/>
</dbReference>
<evidence type="ECO:0000256" key="6">
    <source>
        <dbReference type="HAMAP-Rule" id="MF_01925"/>
    </source>
</evidence>
<dbReference type="PANTHER" id="PTHR11645">
    <property type="entry name" value="PYRROLINE-5-CARBOXYLATE REDUCTASE"/>
    <property type="match status" value="1"/>
</dbReference>
<evidence type="ECO:0000256" key="9">
    <source>
        <dbReference type="RuleBase" id="RU003903"/>
    </source>
</evidence>
<dbReference type="GO" id="GO:0055129">
    <property type="term" value="P:L-proline biosynthetic process"/>
    <property type="evidence" value="ECO:0007669"/>
    <property type="project" value="UniProtKB-UniRule"/>
</dbReference>
<dbReference type="Proteomes" id="UP001241537">
    <property type="component" value="Unassembled WGS sequence"/>
</dbReference>
<comment type="catalytic activity">
    <reaction evidence="6">
        <text>L-proline + NAD(+) = (S)-1-pyrroline-5-carboxylate + NADH + 2 H(+)</text>
        <dbReference type="Rhea" id="RHEA:14105"/>
        <dbReference type="ChEBI" id="CHEBI:15378"/>
        <dbReference type="ChEBI" id="CHEBI:17388"/>
        <dbReference type="ChEBI" id="CHEBI:57540"/>
        <dbReference type="ChEBI" id="CHEBI:57945"/>
        <dbReference type="ChEBI" id="CHEBI:60039"/>
        <dbReference type="EC" id="1.5.1.2"/>
    </reaction>
</comment>
<proteinExistence type="inferred from homology"/>
<keyword evidence="4 6" id="KW-0560">Oxidoreductase</keyword>
<reference evidence="12" key="1">
    <citation type="submission" date="2023-07" db="EMBL/GenBank/DDBJ databases">
        <title>Genomic Encyclopedia of Type Strains, Phase IV (KMG-IV): sequencing the most valuable type-strain genomes for metagenomic binning, comparative biology and taxonomic classification.</title>
        <authorList>
            <person name="Goeker M."/>
        </authorList>
    </citation>
    <scope>NUCLEOTIDE SEQUENCE</scope>
    <source>
        <strain evidence="12">DSM 19659</strain>
    </source>
</reference>
<evidence type="ECO:0000256" key="4">
    <source>
        <dbReference type="ARBA" id="ARBA00023002"/>
    </source>
</evidence>
<dbReference type="GO" id="GO:0004735">
    <property type="term" value="F:pyrroline-5-carboxylate reductase activity"/>
    <property type="evidence" value="ECO:0007669"/>
    <property type="project" value="UniProtKB-UniRule"/>
</dbReference>
<evidence type="ECO:0000256" key="7">
    <source>
        <dbReference type="NCBIfam" id="TIGR00112"/>
    </source>
</evidence>
<dbReference type="FunFam" id="1.10.3730.10:FF:000001">
    <property type="entry name" value="Pyrroline-5-carboxylate reductase"/>
    <property type="match status" value="1"/>
</dbReference>
<evidence type="ECO:0000313" key="13">
    <source>
        <dbReference type="Proteomes" id="UP001241537"/>
    </source>
</evidence>
<evidence type="ECO:0000259" key="10">
    <source>
        <dbReference type="Pfam" id="PF03807"/>
    </source>
</evidence>
<keyword evidence="6" id="KW-0963">Cytoplasm</keyword>